<comment type="caution">
    <text evidence="2">The sequence shown here is derived from an EMBL/GenBank/DDBJ whole genome shotgun (WGS) entry which is preliminary data.</text>
</comment>
<dbReference type="Gene3D" id="3.30.870.10">
    <property type="entry name" value="Endonuclease Chain A"/>
    <property type="match status" value="2"/>
</dbReference>
<name>A0A2I0CSN8_9PSED</name>
<dbReference type="SUPFAM" id="SSF56024">
    <property type="entry name" value="Phospholipase D/nuclease"/>
    <property type="match status" value="2"/>
</dbReference>
<accession>A0A2I0CSN8</accession>
<dbReference type="Pfam" id="PF13091">
    <property type="entry name" value="PLDc_2"/>
    <property type="match status" value="2"/>
</dbReference>
<dbReference type="InterPro" id="IPR001736">
    <property type="entry name" value="PLipase_D/transphosphatidylase"/>
</dbReference>
<sequence length="406" mass="46229">MAGAARRLPAGCLERRVTGLPDSRLFPWRAGNRCELLVDGECFFPRLLAAIAAARQQVALELYLVEPGSCWAALEAALCQAARRGVRVRCLFDGFGSLALGGLPAQRLSEAGVELQRYNPLRWRAGWRNLHRDHRKLLVVDRQCAFIGGSGATDAFWHPPSATSPWHEVMVQVQGPLAADCQQLFERCWSACQAGALPWRQSQRQRAGSLPARPLLGLGMARLAFADARQQRDIVQSLLGQLARARQRIWLATPYFLPSRKVRRALRQAARRGVEVRLLLTGRLTDHPPVRYAGQRYYPQLLRAGVRIFEYQPRFLHLKQVLVDDWVSVGSCNFDHWNLYWNLEANLESLDPGLAQAVADCFVDDFRHSLEIDQASWRARPLLVRLRQRLWGWLDRLLVNLLDRRR</sequence>
<dbReference type="EMBL" id="PIYS01000005">
    <property type="protein sequence ID" value="PKF72148.1"/>
    <property type="molecule type" value="Genomic_DNA"/>
</dbReference>
<dbReference type="Proteomes" id="UP000242861">
    <property type="component" value="Unassembled WGS sequence"/>
</dbReference>
<dbReference type="CDD" id="cd09159">
    <property type="entry name" value="PLDc_ybhO_like_2"/>
    <property type="match status" value="1"/>
</dbReference>
<organism evidence="2 3">
    <name type="scientific">Pseudomonas fluvialis</name>
    <dbReference type="NCBI Taxonomy" id="1793966"/>
    <lineage>
        <taxon>Bacteria</taxon>
        <taxon>Pseudomonadati</taxon>
        <taxon>Pseudomonadota</taxon>
        <taxon>Gammaproteobacteria</taxon>
        <taxon>Pseudomonadales</taxon>
        <taxon>Pseudomonadaceae</taxon>
        <taxon>Pseudomonas</taxon>
    </lineage>
</organism>
<dbReference type="PANTHER" id="PTHR21248:SF23">
    <property type="entry name" value="CARDIOLIPIN SYNTHASE B"/>
    <property type="match status" value="1"/>
</dbReference>
<evidence type="ECO:0000313" key="2">
    <source>
        <dbReference type="EMBL" id="PKF72148.1"/>
    </source>
</evidence>
<dbReference type="AlphaFoldDB" id="A0A2I0CSN8"/>
<gene>
    <name evidence="2" type="ORF">CW360_04965</name>
</gene>
<evidence type="ECO:0000259" key="1">
    <source>
        <dbReference type="PROSITE" id="PS50035"/>
    </source>
</evidence>
<dbReference type="GO" id="GO:0016020">
    <property type="term" value="C:membrane"/>
    <property type="evidence" value="ECO:0007669"/>
    <property type="project" value="TreeGrafter"/>
</dbReference>
<dbReference type="GO" id="GO:0008808">
    <property type="term" value="F:cardiolipin synthase activity"/>
    <property type="evidence" value="ECO:0007669"/>
    <property type="project" value="TreeGrafter"/>
</dbReference>
<evidence type="ECO:0000313" key="3">
    <source>
        <dbReference type="Proteomes" id="UP000242861"/>
    </source>
</evidence>
<dbReference type="PROSITE" id="PS50035">
    <property type="entry name" value="PLD"/>
    <property type="match status" value="1"/>
</dbReference>
<dbReference type="InterPro" id="IPR025202">
    <property type="entry name" value="PLD-like_dom"/>
</dbReference>
<proteinExistence type="predicted"/>
<feature type="domain" description="PLD phosphodiesterase" evidence="1">
    <location>
        <begin position="129"/>
        <end position="156"/>
    </location>
</feature>
<protein>
    <submittedName>
        <fullName evidence="2">Cardiolipin synthase B</fullName>
    </submittedName>
</protein>
<dbReference type="PANTHER" id="PTHR21248">
    <property type="entry name" value="CARDIOLIPIN SYNTHASE"/>
    <property type="match status" value="1"/>
</dbReference>
<reference evidence="3" key="1">
    <citation type="submission" date="2017-12" db="EMBL/GenBank/DDBJ databases">
        <authorList>
            <person name="Yu X.-Y."/>
        </authorList>
    </citation>
    <scope>NUCLEOTIDE SEQUENCE [LARGE SCALE GENOMIC DNA]</scope>
    <source>
        <strain evidence="3">ZYSR67-Z</strain>
    </source>
</reference>
<dbReference type="CDD" id="cd09110">
    <property type="entry name" value="PLDc_CLS_1"/>
    <property type="match status" value="1"/>
</dbReference>
<dbReference type="GO" id="GO:0032049">
    <property type="term" value="P:cardiolipin biosynthetic process"/>
    <property type="evidence" value="ECO:0007669"/>
    <property type="project" value="UniProtKB-ARBA"/>
</dbReference>